<keyword evidence="4 9" id="KW-0812">Transmembrane</keyword>
<gene>
    <name evidence="12" type="ORF">B0H66DRAFT_575075</name>
</gene>
<dbReference type="Pfam" id="PF00153">
    <property type="entry name" value="Mito_carr"/>
    <property type="match status" value="3"/>
</dbReference>
<feature type="transmembrane region" description="Helical" evidence="11">
    <location>
        <begin position="6"/>
        <end position="27"/>
    </location>
</feature>
<dbReference type="InterPro" id="IPR023395">
    <property type="entry name" value="MCP_dom_sf"/>
</dbReference>
<dbReference type="InterPro" id="IPR018108">
    <property type="entry name" value="MCP_transmembrane"/>
</dbReference>
<dbReference type="PROSITE" id="PS50920">
    <property type="entry name" value="SOLCAR"/>
    <property type="match status" value="3"/>
</dbReference>
<keyword evidence="8 9" id="KW-0472">Membrane</keyword>
<evidence type="ECO:0000256" key="9">
    <source>
        <dbReference type="PROSITE-ProRule" id="PRU00282"/>
    </source>
</evidence>
<proteinExistence type="inferred from homology"/>
<keyword evidence="6" id="KW-0999">Mitochondrion inner membrane</keyword>
<feature type="repeat" description="Solcar" evidence="9">
    <location>
        <begin position="103"/>
        <end position="195"/>
    </location>
</feature>
<evidence type="ECO:0000256" key="1">
    <source>
        <dbReference type="ARBA" id="ARBA00004141"/>
    </source>
</evidence>
<reference evidence="12" key="2">
    <citation type="submission" date="2023-06" db="EMBL/GenBank/DDBJ databases">
        <authorList>
            <consortium name="Lawrence Berkeley National Laboratory"/>
            <person name="Haridas S."/>
            <person name="Hensen N."/>
            <person name="Bonometti L."/>
            <person name="Westerberg I."/>
            <person name="Brannstrom I.O."/>
            <person name="Guillou S."/>
            <person name="Cros-Aarteil S."/>
            <person name="Calhoun S."/>
            <person name="Kuo A."/>
            <person name="Mondo S."/>
            <person name="Pangilinan J."/>
            <person name="Riley R."/>
            <person name="Labutti K."/>
            <person name="Andreopoulos B."/>
            <person name="Lipzen A."/>
            <person name="Chen C."/>
            <person name="Yanf M."/>
            <person name="Daum C."/>
            <person name="Ng V."/>
            <person name="Clum A."/>
            <person name="Steindorff A."/>
            <person name="Ohm R."/>
            <person name="Martin F."/>
            <person name="Silar P."/>
            <person name="Natvig D."/>
            <person name="Lalanne C."/>
            <person name="Gautier V."/>
            <person name="Ament-Velasquez S.L."/>
            <person name="Kruys A."/>
            <person name="Hutchinson M.I."/>
            <person name="Powell A.J."/>
            <person name="Barry K."/>
            <person name="Miller A.N."/>
            <person name="Grigoriev I.V."/>
            <person name="Debuchy R."/>
            <person name="Gladieux P."/>
            <person name="Thoren M.H."/>
            <person name="Johannesson H."/>
        </authorList>
    </citation>
    <scope>NUCLEOTIDE SEQUENCE</scope>
    <source>
        <strain evidence="12">CBS 118394</strain>
    </source>
</reference>
<dbReference type="AlphaFoldDB" id="A0AAE0M3N9"/>
<dbReference type="Proteomes" id="UP001283341">
    <property type="component" value="Unassembled WGS sequence"/>
</dbReference>
<protein>
    <submittedName>
        <fullName evidence="12">Mitochondrial carrier domain-containing protein</fullName>
    </submittedName>
</protein>
<comment type="caution">
    <text evidence="12">The sequence shown here is derived from an EMBL/GenBank/DDBJ whole genome shotgun (WGS) entry which is preliminary data.</text>
</comment>
<evidence type="ECO:0000313" key="13">
    <source>
        <dbReference type="Proteomes" id="UP001283341"/>
    </source>
</evidence>
<feature type="transmembrane region" description="Helical" evidence="11">
    <location>
        <begin position="64"/>
        <end position="87"/>
    </location>
</feature>
<dbReference type="SUPFAM" id="SSF103506">
    <property type="entry name" value="Mitochondrial carrier"/>
    <property type="match status" value="1"/>
</dbReference>
<comment type="similarity">
    <text evidence="2 10">Belongs to the mitochondrial carrier (TC 2.A.29) family.</text>
</comment>
<dbReference type="EMBL" id="JAUEDM010000004">
    <property type="protein sequence ID" value="KAK3318047.1"/>
    <property type="molecule type" value="Genomic_DNA"/>
</dbReference>
<comment type="subcellular location">
    <subcellularLocation>
        <location evidence="1">Membrane</location>
        <topology evidence="1">Multi-pass membrane protein</topology>
    </subcellularLocation>
</comment>
<evidence type="ECO:0000256" key="2">
    <source>
        <dbReference type="ARBA" id="ARBA00006375"/>
    </source>
</evidence>
<keyword evidence="5" id="KW-0677">Repeat</keyword>
<evidence type="ECO:0000256" key="6">
    <source>
        <dbReference type="ARBA" id="ARBA00022792"/>
    </source>
</evidence>
<accession>A0AAE0M3N9</accession>
<dbReference type="PANTHER" id="PTHR45667">
    <property type="entry name" value="S-ADENOSYLMETHIONINE MITOCHONDRIAL CARRIER PROTEIN"/>
    <property type="match status" value="1"/>
</dbReference>
<evidence type="ECO:0000256" key="10">
    <source>
        <dbReference type="RuleBase" id="RU000488"/>
    </source>
</evidence>
<evidence type="ECO:0000256" key="4">
    <source>
        <dbReference type="ARBA" id="ARBA00022692"/>
    </source>
</evidence>
<keyword evidence="7 11" id="KW-1133">Transmembrane helix</keyword>
<evidence type="ECO:0000256" key="11">
    <source>
        <dbReference type="SAM" id="Phobius"/>
    </source>
</evidence>
<evidence type="ECO:0000256" key="7">
    <source>
        <dbReference type="ARBA" id="ARBA00022989"/>
    </source>
</evidence>
<dbReference type="GO" id="GO:0016020">
    <property type="term" value="C:membrane"/>
    <property type="evidence" value="ECO:0007669"/>
    <property type="project" value="UniProtKB-SubCell"/>
</dbReference>
<keyword evidence="3 10" id="KW-0813">Transport</keyword>
<evidence type="ECO:0000256" key="5">
    <source>
        <dbReference type="ARBA" id="ARBA00022737"/>
    </source>
</evidence>
<sequence>MSGNTNVEVLMAGAVAAFTVDLLVYPLDTIKTRYQSQDYRSAFAQPASPSASPKPPPPKQLFRGLYQGIGSVIFATLPAAGIFFLTYESAKSAIASGLPSATPQPVIHSLASGSAEMASCVVLAPAEVIKQNAQMLRRSGSNSNQRSTSIQALRMVWRSTTGTSRSLWAGYTALVARNLPFTAMHFPMFEFLRGHIWDWRGRHHAATGDMSRTALVTGASAAVSGALAAIITTPADVVKTRIMLSAGDSPAPPGSGSGPVDKREKSGLDVAKTIFREKGLRGLFRGALLRASWTALGSGLYLGSYEAAKFSLKGAKRTARSDDHP</sequence>
<dbReference type="Gene3D" id="1.50.40.10">
    <property type="entry name" value="Mitochondrial carrier domain"/>
    <property type="match status" value="1"/>
</dbReference>
<feature type="repeat" description="Solcar" evidence="9">
    <location>
        <begin position="4"/>
        <end position="93"/>
    </location>
</feature>
<organism evidence="12 13">
    <name type="scientific">Apodospora peruviana</name>
    <dbReference type="NCBI Taxonomy" id="516989"/>
    <lineage>
        <taxon>Eukaryota</taxon>
        <taxon>Fungi</taxon>
        <taxon>Dikarya</taxon>
        <taxon>Ascomycota</taxon>
        <taxon>Pezizomycotina</taxon>
        <taxon>Sordariomycetes</taxon>
        <taxon>Sordariomycetidae</taxon>
        <taxon>Sordariales</taxon>
        <taxon>Lasiosphaeriaceae</taxon>
        <taxon>Apodospora</taxon>
    </lineage>
</organism>
<evidence type="ECO:0000256" key="3">
    <source>
        <dbReference type="ARBA" id="ARBA00022448"/>
    </source>
</evidence>
<evidence type="ECO:0000313" key="12">
    <source>
        <dbReference type="EMBL" id="KAK3318047.1"/>
    </source>
</evidence>
<keyword evidence="13" id="KW-1185">Reference proteome</keyword>
<feature type="repeat" description="Solcar" evidence="9">
    <location>
        <begin position="212"/>
        <end position="311"/>
    </location>
</feature>
<reference evidence="12" key="1">
    <citation type="journal article" date="2023" name="Mol. Phylogenet. Evol.">
        <title>Genome-scale phylogeny and comparative genomics of the fungal order Sordariales.</title>
        <authorList>
            <person name="Hensen N."/>
            <person name="Bonometti L."/>
            <person name="Westerberg I."/>
            <person name="Brannstrom I.O."/>
            <person name="Guillou S."/>
            <person name="Cros-Aarteil S."/>
            <person name="Calhoun S."/>
            <person name="Haridas S."/>
            <person name="Kuo A."/>
            <person name="Mondo S."/>
            <person name="Pangilinan J."/>
            <person name="Riley R."/>
            <person name="LaButti K."/>
            <person name="Andreopoulos B."/>
            <person name="Lipzen A."/>
            <person name="Chen C."/>
            <person name="Yan M."/>
            <person name="Daum C."/>
            <person name="Ng V."/>
            <person name="Clum A."/>
            <person name="Steindorff A."/>
            <person name="Ohm R.A."/>
            <person name="Martin F."/>
            <person name="Silar P."/>
            <person name="Natvig D.O."/>
            <person name="Lalanne C."/>
            <person name="Gautier V."/>
            <person name="Ament-Velasquez S.L."/>
            <person name="Kruys A."/>
            <person name="Hutchinson M.I."/>
            <person name="Powell A.J."/>
            <person name="Barry K."/>
            <person name="Miller A.N."/>
            <person name="Grigoriev I.V."/>
            <person name="Debuchy R."/>
            <person name="Gladieux P."/>
            <person name="Hiltunen Thoren M."/>
            <person name="Johannesson H."/>
        </authorList>
    </citation>
    <scope>NUCLEOTIDE SEQUENCE</scope>
    <source>
        <strain evidence="12">CBS 118394</strain>
    </source>
</reference>
<keyword evidence="6" id="KW-0496">Mitochondrion</keyword>
<name>A0AAE0M3N9_9PEZI</name>
<evidence type="ECO:0000256" key="8">
    <source>
        <dbReference type="ARBA" id="ARBA00023136"/>
    </source>
</evidence>